<comment type="subcellular location">
    <subcellularLocation>
        <location evidence="1">Cytoplasm</location>
    </subcellularLocation>
</comment>
<evidence type="ECO:0000256" key="4">
    <source>
        <dbReference type="ARBA" id="ARBA00022741"/>
    </source>
</evidence>
<dbReference type="GO" id="GO:0005829">
    <property type="term" value="C:cytosol"/>
    <property type="evidence" value="ECO:0007669"/>
    <property type="project" value="TreeGrafter"/>
</dbReference>
<sequence length="323" mass="36457">MSPVKQKLSIDFKGEHSMAELIGDRDELLQLIERKYNVEIFALGNDLEISGKNKNVKEVARLIEELALQINLGQKLNSEKVSDSIKIMENKSNLKPHEIFKNSIVVNSGKKIKPRTEGQKKYIEAIKENTIVFGIGPAGTGKTYLALAMAVEALREDKVGRIILIKPVVEAGEKLGFLPGDIYDKVNPYLRPLYDALYEMLDIEKFQQYRDMGIIEVAPLAYMRGRTLNDSFIILDEAQNTSPEQMKMFLTRLGFGSRIVVTGDITQIDLPSDKESGLIIVKSILIGIHGVEFVYLSSKDVVRHELVQRIVDAYKVYGERTKR</sequence>
<dbReference type="SUPFAM" id="SSF52540">
    <property type="entry name" value="P-loop containing nucleoside triphosphate hydrolases"/>
    <property type="match status" value="1"/>
</dbReference>
<comment type="similarity">
    <text evidence="2">Belongs to the PhoH family.</text>
</comment>
<comment type="caution">
    <text evidence="8">The sequence shown here is derived from an EMBL/GenBank/DDBJ whole genome shotgun (WGS) entry which is preliminary data.</text>
</comment>
<dbReference type="InterPro" id="IPR027417">
    <property type="entry name" value="P-loop_NTPase"/>
</dbReference>
<feature type="domain" description="PhoH-like protein" evidence="7">
    <location>
        <begin position="111"/>
        <end position="315"/>
    </location>
</feature>
<dbReference type="FunFam" id="3.40.50.300:FF:000013">
    <property type="entry name" value="PhoH family ATPase"/>
    <property type="match status" value="1"/>
</dbReference>
<organism evidence="8">
    <name type="scientific">marine sediment metagenome</name>
    <dbReference type="NCBI Taxonomy" id="412755"/>
    <lineage>
        <taxon>unclassified sequences</taxon>
        <taxon>metagenomes</taxon>
        <taxon>ecological metagenomes</taxon>
    </lineage>
</organism>
<evidence type="ECO:0000256" key="5">
    <source>
        <dbReference type="ARBA" id="ARBA00022840"/>
    </source>
</evidence>
<dbReference type="PANTHER" id="PTHR30473:SF1">
    <property type="entry name" value="PHOH-LIKE PROTEIN"/>
    <property type="match status" value="1"/>
</dbReference>
<dbReference type="InterPro" id="IPR003714">
    <property type="entry name" value="PhoH"/>
</dbReference>
<gene>
    <name evidence="8" type="ORF">S03H2_05180</name>
</gene>
<keyword evidence="5" id="KW-0067">ATP-binding</keyword>
<dbReference type="EMBL" id="BARU01002134">
    <property type="protein sequence ID" value="GAH24491.1"/>
    <property type="molecule type" value="Genomic_DNA"/>
</dbReference>
<dbReference type="GO" id="GO:0005524">
    <property type="term" value="F:ATP binding"/>
    <property type="evidence" value="ECO:0007669"/>
    <property type="project" value="UniProtKB-KW"/>
</dbReference>
<name>X1DU03_9ZZZZ</name>
<keyword evidence="4" id="KW-0547">Nucleotide-binding</keyword>
<proteinExistence type="inferred from homology"/>
<evidence type="ECO:0000256" key="6">
    <source>
        <dbReference type="ARBA" id="ARBA00039970"/>
    </source>
</evidence>
<reference evidence="8" key="1">
    <citation type="journal article" date="2014" name="Front. Microbiol.">
        <title>High frequency of phylogenetically diverse reductive dehalogenase-homologous genes in deep subseafloor sedimentary metagenomes.</title>
        <authorList>
            <person name="Kawai M."/>
            <person name="Futagami T."/>
            <person name="Toyoda A."/>
            <person name="Takaki Y."/>
            <person name="Nishi S."/>
            <person name="Hori S."/>
            <person name="Arai W."/>
            <person name="Tsubouchi T."/>
            <person name="Morono Y."/>
            <person name="Uchiyama I."/>
            <person name="Ito T."/>
            <person name="Fujiyama A."/>
            <person name="Inagaki F."/>
            <person name="Takami H."/>
        </authorList>
    </citation>
    <scope>NUCLEOTIDE SEQUENCE</scope>
    <source>
        <strain evidence="8">Expedition CK06-06</strain>
    </source>
</reference>
<evidence type="ECO:0000256" key="3">
    <source>
        <dbReference type="ARBA" id="ARBA00022490"/>
    </source>
</evidence>
<evidence type="ECO:0000259" key="7">
    <source>
        <dbReference type="Pfam" id="PF02562"/>
    </source>
</evidence>
<evidence type="ECO:0000313" key="8">
    <source>
        <dbReference type="EMBL" id="GAH24491.1"/>
    </source>
</evidence>
<dbReference type="Gene3D" id="3.40.50.300">
    <property type="entry name" value="P-loop containing nucleotide triphosphate hydrolases"/>
    <property type="match status" value="1"/>
</dbReference>
<accession>X1DU03</accession>
<keyword evidence="3" id="KW-0963">Cytoplasm</keyword>
<dbReference type="Pfam" id="PF02562">
    <property type="entry name" value="PhoH"/>
    <property type="match status" value="1"/>
</dbReference>
<protein>
    <recommendedName>
        <fullName evidence="6">PhoH-like protein</fullName>
    </recommendedName>
</protein>
<evidence type="ECO:0000256" key="2">
    <source>
        <dbReference type="ARBA" id="ARBA00010393"/>
    </source>
</evidence>
<dbReference type="AlphaFoldDB" id="X1DU03"/>
<evidence type="ECO:0000256" key="1">
    <source>
        <dbReference type="ARBA" id="ARBA00004496"/>
    </source>
</evidence>
<dbReference type="PANTHER" id="PTHR30473">
    <property type="entry name" value="PROTEIN PHOH"/>
    <property type="match status" value="1"/>
</dbReference>
<dbReference type="InterPro" id="IPR051451">
    <property type="entry name" value="PhoH2-like"/>
</dbReference>